<organism evidence="1 2">
    <name type="scientific">Propioniferax innocua</name>
    <dbReference type="NCBI Taxonomy" id="1753"/>
    <lineage>
        <taxon>Bacteria</taxon>
        <taxon>Bacillati</taxon>
        <taxon>Actinomycetota</taxon>
        <taxon>Actinomycetes</taxon>
        <taxon>Propionibacteriales</taxon>
        <taxon>Propionibacteriaceae</taxon>
        <taxon>Propioniferax</taxon>
    </lineage>
</organism>
<keyword evidence="2" id="KW-1185">Reference proteome</keyword>
<reference evidence="1 2" key="1">
    <citation type="submission" date="2019-06" db="EMBL/GenBank/DDBJ databases">
        <title>Sequencing the genomes of 1000 actinobacteria strains.</title>
        <authorList>
            <person name="Klenk H.-P."/>
        </authorList>
    </citation>
    <scope>NUCLEOTIDE SEQUENCE [LARGE SCALE GENOMIC DNA]</scope>
    <source>
        <strain evidence="1 2">DSM 8251</strain>
    </source>
</reference>
<accession>A0A542ZR16</accession>
<proteinExistence type="predicted"/>
<protein>
    <submittedName>
        <fullName evidence="1">Uncharacterized protein</fullName>
    </submittedName>
</protein>
<comment type="caution">
    <text evidence="1">The sequence shown here is derived from an EMBL/GenBank/DDBJ whole genome shotgun (WGS) entry which is preliminary data.</text>
</comment>
<name>A0A542ZR16_9ACTN</name>
<dbReference type="AlphaFoldDB" id="A0A542ZR16"/>
<evidence type="ECO:0000313" key="2">
    <source>
        <dbReference type="Proteomes" id="UP000316196"/>
    </source>
</evidence>
<dbReference type="RefSeq" id="WP_142092531.1">
    <property type="nucleotide sequence ID" value="NZ_BAAAMD010000001.1"/>
</dbReference>
<dbReference type="Proteomes" id="UP000316196">
    <property type="component" value="Unassembled WGS sequence"/>
</dbReference>
<sequence>MFEALRGRRLDRDVQRSLTEIGGGAARALAWGRDARGRWCVLSRAGLFVGEPGEWKRWRWPEVENGSWNNDLRTLKWKHSTGTATFRPDGDPRDIPLVFKELVESSILVAEHVEIPETRNGGDVAGRRDPGDPSAPIVWTATLGRGTKDTPENRAVLNDALAALRAQYE</sequence>
<evidence type="ECO:0000313" key="1">
    <source>
        <dbReference type="EMBL" id="TQL62726.1"/>
    </source>
</evidence>
<dbReference type="EMBL" id="VFOR01000001">
    <property type="protein sequence ID" value="TQL62726.1"/>
    <property type="molecule type" value="Genomic_DNA"/>
</dbReference>
<dbReference type="OrthoDB" id="5144898at2"/>
<gene>
    <name evidence="1" type="ORF">FB460_0514</name>
</gene>